<evidence type="ECO:0000256" key="2">
    <source>
        <dbReference type="ARBA" id="ARBA00022989"/>
    </source>
</evidence>
<evidence type="ECO:0000256" key="4">
    <source>
        <dbReference type="SAM" id="MobiDB-lite"/>
    </source>
</evidence>
<organism evidence="6 7">
    <name type="scientific">Botrytis galanthina</name>
    <dbReference type="NCBI Taxonomy" id="278940"/>
    <lineage>
        <taxon>Eukaryota</taxon>
        <taxon>Fungi</taxon>
        <taxon>Dikarya</taxon>
        <taxon>Ascomycota</taxon>
        <taxon>Pezizomycotina</taxon>
        <taxon>Leotiomycetes</taxon>
        <taxon>Helotiales</taxon>
        <taxon>Sclerotiniaceae</taxon>
        <taxon>Botrytis</taxon>
    </lineage>
</organism>
<gene>
    <name evidence="6" type="ORF">BGAL_0437g00050</name>
</gene>
<evidence type="ECO:0008006" key="8">
    <source>
        <dbReference type="Google" id="ProtNLM"/>
    </source>
</evidence>
<evidence type="ECO:0000256" key="5">
    <source>
        <dbReference type="SAM" id="Phobius"/>
    </source>
</evidence>
<keyword evidence="1 5" id="KW-0812">Transmembrane</keyword>
<dbReference type="Gene3D" id="1.20.1560.10">
    <property type="entry name" value="ABC transporter type 1, transmembrane domain"/>
    <property type="match status" value="1"/>
</dbReference>
<reference evidence="6 7" key="1">
    <citation type="submission" date="2017-12" db="EMBL/GenBank/DDBJ databases">
        <title>Comparative genomics of Botrytis spp.</title>
        <authorList>
            <person name="Valero-Jimenez C.A."/>
            <person name="Tapia P."/>
            <person name="Veloso J."/>
            <person name="Silva-Moreno E."/>
            <person name="Staats M."/>
            <person name="Valdes J.H."/>
            <person name="Van Kan J.A.L."/>
        </authorList>
    </citation>
    <scope>NUCLEOTIDE SEQUENCE [LARGE SCALE GENOMIC DNA]</scope>
    <source>
        <strain evidence="6 7">MUCL435</strain>
    </source>
</reference>
<keyword evidence="7" id="KW-1185">Reference proteome</keyword>
<dbReference type="EMBL" id="PQXL01000436">
    <property type="protein sequence ID" value="THV45920.1"/>
    <property type="molecule type" value="Genomic_DNA"/>
</dbReference>
<feature type="region of interest" description="Disordered" evidence="4">
    <location>
        <begin position="1"/>
        <end position="37"/>
    </location>
</feature>
<comment type="caution">
    <text evidence="6">The sequence shown here is derived from an EMBL/GenBank/DDBJ whole genome shotgun (WGS) entry which is preliminary data.</text>
</comment>
<accession>A0A4S8QMN6</accession>
<evidence type="ECO:0000256" key="3">
    <source>
        <dbReference type="ARBA" id="ARBA00023136"/>
    </source>
</evidence>
<sequence>MDKQKINTDNFPATQSDGDTATQSNEDEVKDKYSSQAQNQTSFKDFMRIFSYSTTGDKVVLIIACLAQIGTGVTLPLMNIVFGKYMSTPIGNH</sequence>
<feature type="transmembrane region" description="Helical" evidence="5">
    <location>
        <begin position="59"/>
        <end position="82"/>
    </location>
</feature>
<feature type="compositionally biased region" description="Polar residues" evidence="4">
    <location>
        <begin position="7"/>
        <end position="24"/>
    </location>
</feature>
<dbReference type="InterPro" id="IPR036640">
    <property type="entry name" value="ABC1_TM_sf"/>
</dbReference>
<dbReference type="GO" id="GO:0016020">
    <property type="term" value="C:membrane"/>
    <property type="evidence" value="ECO:0007669"/>
    <property type="project" value="InterPro"/>
</dbReference>
<evidence type="ECO:0000313" key="7">
    <source>
        <dbReference type="Proteomes" id="UP000308671"/>
    </source>
</evidence>
<dbReference type="AlphaFoldDB" id="A0A4S8QMN6"/>
<keyword evidence="3 5" id="KW-0472">Membrane</keyword>
<dbReference type="GO" id="GO:0005524">
    <property type="term" value="F:ATP binding"/>
    <property type="evidence" value="ECO:0007669"/>
    <property type="project" value="InterPro"/>
</dbReference>
<name>A0A4S8QMN6_9HELO</name>
<proteinExistence type="predicted"/>
<evidence type="ECO:0000256" key="1">
    <source>
        <dbReference type="ARBA" id="ARBA00022692"/>
    </source>
</evidence>
<dbReference type="Proteomes" id="UP000308671">
    <property type="component" value="Unassembled WGS sequence"/>
</dbReference>
<keyword evidence="2 5" id="KW-1133">Transmembrane helix</keyword>
<protein>
    <recommendedName>
        <fullName evidence="8">ABC transmembrane type-1 domain-containing protein</fullName>
    </recommendedName>
</protein>
<evidence type="ECO:0000313" key="6">
    <source>
        <dbReference type="EMBL" id="THV45920.1"/>
    </source>
</evidence>
<dbReference type="OrthoDB" id="5153907at2759"/>